<dbReference type="GO" id="GO:0006508">
    <property type="term" value="P:proteolysis"/>
    <property type="evidence" value="ECO:0007669"/>
    <property type="project" value="UniProtKB-KW"/>
</dbReference>
<reference evidence="7" key="1">
    <citation type="submission" date="2020-01" db="EMBL/GenBank/DDBJ databases">
        <authorList>
            <consortium name="DOE Joint Genome Institute"/>
            <person name="Haridas S."/>
            <person name="Albert R."/>
            <person name="Binder M."/>
            <person name="Bloem J."/>
            <person name="Labutti K."/>
            <person name="Salamov A."/>
            <person name="Andreopoulos B."/>
            <person name="Baker S.E."/>
            <person name="Barry K."/>
            <person name="Bills G."/>
            <person name="Bluhm B.H."/>
            <person name="Cannon C."/>
            <person name="Castanera R."/>
            <person name="Culley D.E."/>
            <person name="Daum C."/>
            <person name="Ezra D."/>
            <person name="Gonzalez J.B."/>
            <person name="Henrissat B."/>
            <person name="Kuo A."/>
            <person name="Liang C."/>
            <person name="Lipzen A."/>
            <person name="Lutzoni F."/>
            <person name="Magnuson J."/>
            <person name="Mondo S."/>
            <person name="Nolan M."/>
            <person name="Ohm R."/>
            <person name="Pangilinan J."/>
            <person name="Park H.-J."/>
            <person name="Ramirez L."/>
            <person name="Alfaro M."/>
            <person name="Sun H."/>
            <person name="Tritt A."/>
            <person name="Yoshinaga Y."/>
            <person name="Zwiers L.-H."/>
            <person name="Turgeon B.G."/>
            <person name="Goodwin S.B."/>
            <person name="Spatafora J.W."/>
            <person name="Crous P.W."/>
            <person name="Grigoriev I.V."/>
        </authorList>
    </citation>
    <scope>NUCLEOTIDE SEQUENCE</scope>
    <source>
        <strain evidence="7">IPT5</strain>
    </source>
</reference>
<dbReference type="InterPro" id="IPR038765">
    <property type="entry name" value="Papain-like_cys_pep_sf"/>
</dbReference>
<dbReference type="AlphaFoldDB" id="A0A6A7BJR6"/>
<evidence type="ECO:0000313" key="8">
    <source>
        <dbReference type="Proteomes" id="UP000799423"/>
    </source>
</evidence>
<evidence type="ECO:0000256" key="1">
    <source>
        <dbReference type="ARBA" id="ARBA00005234"/>
    </source>
</evidence>
<sequence>MAKRAFETAFAFYNENPVFESLREQQNHSESLAASGVDSPNSPRRSWFTAMKSWATAAVAAANPFTLRQRVTTHYARAQQILAIPICDSPATLKKRLVDAFSIENIARSDWARAARPRPRRQDSSLLTRLLQRRASRSPPTTPPRTQQLNNSPHLQVAPLVWNITTPPCTPLVNQDSPSNITLHEDVFMDDEDDISLDFSFSDILTSTPTHGIDARSSSTTRSPTPSPSQPNNPPSELSPINWTSPSIYASASPSTFNTTASPVTPNRDNLLKQQLRRSAELSDIEEETSFEIANESVHATQSPLADPPSSPFEADIESPLQSDAGSSPLQSNTSSSPFQSDVGSSPFQSDVGPPTAAHGEAYENDLLFLNDASTLPLRKAVRWAQHVRAKPFYYDEGVSEMLDSTLETINSSLEESEMSMELQEELEHEADSQVSLGVPAPVLQQGLVSPLDTPEMDFLENMAEATDYGKDTDYSIVDDKLKARDFATLLPSMFNGDPKAWINDNIVNEYLSILVNYKKRDAGFEHKRGGPAPPVHAFSSFWYTGAKKDVQSVGRWAARFQLAGPQYLDAQLLLYPICDAGHWRLLAVKPQERNIEYLDSLGFNGKPYTAKILEYLKMELKDAFIAEEWTVVEKQRSSRQLNGSDCGVFTLLNALALLRGEEVDKVIACDGMIDARERIATTLMAGVPTTEME</sequence>
<gene>
    <name evidence="7" type="ORF">T440DRAFT_414248</name>
</gene>
<dbReference type="Pfam" id="PF02902">
    <property type="entry name" value="Peptidase_C48"/>
    <property type="match status" value="1"/>
</dbReference>
<name>A0A6A7BJR6_9PLEO</name>
<dbReference type="GO" id="GO:0016929">
    <property type="term" value="F:deSUMOylase activity"/>
    <property type="evidence" value="ECO:0007669"/>
    <property type="project" value="TreeGrafter"/>
</dbReference>
<dbReference type="GO" id="GO:0016926">
    <property type="term" value="P:protein desumoylation"/>
    <property type="evidence" value="ECO:0007669"/>
    <property type="project" value="TreeGrafter"/>
</dbReference>
<keyword evidence="3" id="KW-0378">Hydrolase</keyword>
<keyword evidence="4" id="KW-0788">Thiol protease</keyword>
<evidence type="ECO:0000313" key="7">
    <source>
        <dbReference type="EMBL" id="KAF2855623.1"/>
    </source>
</evidence>
<evidence type="ECO:0000256" key="2">
    <source>
        <dbReference type="ARBA" id="ARBA00022670"/>
    </source>
</evidence>
<dbReference type="SUPFAM" id="SSF54001">
    <property type="entry name" value="Cysteine proteinases"/>
    <property type="match status" value="1"/>
</dbReference>
<feature type="region of interest" description="Disordered" evidence="5">
    <location>
        <begin position="298"/>
        <end position="359"/>
    </location>
</feature>
<evidence type="ECO:0000256" key="5">
    <source>
        <dbReference type="SAM" id="MobiDB-lite"/>
    </source>
</evidence>
<dbReference type="EMBL" id="MU006290">
    <property type="protein sequence ID" value="KAF2855623.1"/>
    <property type="molecule type" value="Genomic_DNA"/>
</dbReference>
<evidence type="ECO:0000256" key="4">
    <source>
        <dbReference type="ARBA" id="ARBA00022807"/>
    </source>
</evidence>
<feature type="compositionally biased region" description="Polar residues" evidence="5">
    <location>
        <begin position="338"/>
        <end position="349"/>
    </location>
</feature>
<dbReference type="GO" id="GO:0005634">
    <property type="term" value="C:nucleus"/>
    <property type="evidence" value="ECO:0007669"/>
    <property type="project" value="TreeGrafter"/>
</dbReference>
<keyword evidence="2" id="KW-0645">Protease</keyword>
<organism evidence="7 8">
    <name type="scientific">Plenodomus tracheiphilus IPT5</name>
    <dbReference type="NCBI Taxonomy" id="1408161"/>
    <lineage>
        <taxon>Eukaryota</taxon>
        <taxon>Fungi</taxon>
        <taxon>Dikarya</taxon>
        <taxon>Ascomycota</taxon>
        <taxon>Pezizomycotina</taxon>
        <taxon>Dothideomycetes</taxon>
        <taxon>Pleosporomycetidae</taxon>
        <taxon>Pleosporales</taxon>
        <taxon>Pleosporineae</taxon>
        <taxon>Leptosphaeriaceae</taxon>
        <taxon>Plenodomus</taxon>
    </lineage>
</organism>
<dbReference type="PANTHER" id="PTHR12606">
    <property type="entry name" value="SENTRIN/SUMO-SPECIFIC PROTEASE"/>
    <property type="match status" value="1"/>
</dbReference>
<feature type="region of interest" description="Disordered" evidence="5">
    <location>
        <begin position="206"/>
        <end position="245"/>
    </location>
</feature>
<evidence type="ECO:0000259" key="6">
    <source>
        <dbReference type="PROSITE" id="PS50600"/>
    </source>
</evidence>
<dbReference type="InterPro" id="IPR003653">
    <property type="entry name" value="Peptidase_C48_C"/>
</dbReference>
<keyword evidence="8" id="KW-1185">Reference proteome</keyword>
<accession>A0A6A7BJR6</accession>
<dbReference type="PROSITE" id="PS50600">
    <property type="entry name" value="ULP_PROTEASE"/>
    <property type="match status" value="1"/>
</dbReference>
<dbReference type="PANTHER" id="PTHR12606:SF141">
    <property type="entry name" value="GH15225P-RELATED"/>
    <property type="match status" value="1"/>
</dbReference>
<feature type="region of interest" description="Disordered" evidence="5">
    <location>
        <begin position="113"/>
        <end position="153"/>
    </location>
</feature>
<dbReference type="Gene3D" id="3.40.395.10">
    <property type="entry name" value="Adenoviral Proteinase, Chain A"/>
    <property type="match status" value="1"/>
</dbReference>
<feature type="domain" description="Ubiquitin-like protease family profile" evidence="6">
    <location>
        <begin position="480"/>
        <end position="658"/>
    </location>
</feature>
<feature type="compositionally biased region" description="Pro residues" evidence="5">
    <location>
        <begin position="225"/>
        <end position="234"/>
    </location>
</feature>
<feature type="compositionally biased region" description="Low complexity" evidence="5">
    <location>
        <begin position="327"/>
        <end position="337"/>
    </location>
</feature>
<evidence type="ECO:0000256" key="3">
    <source>
        <dbReference type="ARBA" id="ARBA00022801"/>
    </source>
</evidence>
<comment type="similarity">
    <text evidence="1">Belongs to the peptidase C48 family.</text>
</comment>
<protein>
    <submittedName>
        <fullName evidence="7">Cysteine proteinase</fullName>
    </submittedName>
</protein>
<proteinExistence type="inferred from homology"/>
<dbReference type="Proteomes" id="UP000799423">
    <property type="component" value="Unassembled WGS sequence"/>
</dbReference>
<dbReference type="OrthoDB" id="1939479at2759"/>